<dbReference type="GO" id="GO:0030677">
    <property type="term" value="C:ribonuclease P complex"/>
    <property type="evidence" value="ECO:0007669"/>
    <property type="project" value="TreeGrafter"/>
</dbReference>
<dbReference type="PROSITE" id="PS00648">
    <property type="entry name" value="RIBONUCLEASE_P"/>
    <property type="match status" value="1"/>
</dbReference>
<dbReference type="InterPro" id="IPR000100">
    <property type="entry name" value="RNase_P"/>
</dbReference>
<gene>
    <name evidence="7 9" type="primary">rnpA</name>
    <name evidence="9" type="ORF">HXX08_16085</name>
    <name evidence="10" type="ORF">OZ401_002898</name>
</gene>
<dbReference type="EMBL" id="JACATZ010000003">
    <property type="protein sequence ID" value="NWJ47378.1"/>
    <property type="molecule type" value="Genomic_DNA"/>
</dbReference>
<keyword evidence="2 7" id="KW-0819">tRNA processing</keyword>
<protein>
    <recommendedName>
        <fullName evidence="7 8">Ribonuclease P protein component</fullName>
        <shortName evidence="7">RNase P protein</shortName>
        <shortName evidence="7">RNaseP protein</shortName>
        <ecNumber evidence="7 8">3.1.26.5</ecNumber>
    </recommendedName>
    <alternativeName>
        <fullName evidence="7">Protein C5</fullName>
    </alternativeName>
</protein>
<evidence type="ECO:0000256" key="4">
    <source>
        <dbReference type="ARBA" id="ARBA00022759"/>
    </source>
</evidence>
<dbReference type="GO" id="GO:0004526">
    <property type="term" value="F:ribonuclease P activity"/>
    <property type="evidence" value="ECO:0007669"/>
    <property type="project" value="UniProtKB-UniRule"/>
</dbReference>
<evidence type="ECO:0000313" key="12">
    <source>
        <dbReference type="Proteomes" id="UP001431572"/>
    </source>
</evidence>
<dbReference type="GO" id="GO:0042781">
    <property type="term" value="F:3'-tRNA processing endoribonuclease activity"/>
    <property type="evidence" value="ECO:0007669"/>
    <property type="project" value="TreeGrafter"/>
</dbReference>
<evidence type="ECO:0000313" key="9">
    <source>
        <dbReference type="EMBL" id="NWJ47378.1"/>
    </source>
</evidence>
<keyword evidence="3 7" id="KW-0540">Nuclease</keyword>
<comment type="similarity">
    <text evidence="7">Belongs to the RnpA family.</text>
</comment>
<comment type="subunit">
    <text evidence="7">Consists of a catalytic RNA component (M1 or rnpB) and a protein subunit.</text>
</comment>
<keyword evidence="5 7" id="KW-0378">Hydrolase</keyword>
<dbReference type="RefSeq" id="WP_341471179.1">
    <property type="nucleotide sequence ID" value="NZ_CP128400.1"/>
</dbReference>
<name>A0A8T7M5J9_9CHLR</name>
<dbReference type="InterPro" id="IPR020568">
    <property type="entry name" value="Ribosomal_Su5_D2-typ_SF"/>
</dbReference>
<dbReference type="EC" id="3.1.26.5" evidence="7 8"/>
<dbReference type="InterPro" id="IPR020539">
    <property type="entry name" value="RNase_P_CS"/>
</dbReference>
<keyword evidence="4 7" id="KW-0255">Endonuclease</keyword>
<evidence type="ECO:0000256" key="3">
    <source>
        <dbReference type="ARBA" id="ARBA00022722"/>
    </source>
</evidence>
<dbReference type="Gene3D" id="3.30.230.10">
    <property type="match status" value="1"/>
</dbReference>
<dbReference type="PANTHER" id="PTHR33992:SF1">
    <property type="entry name" value="RIBONUCLEASE P PROTEIN COMPONENT"/>
    <property type="match status" value="1"/>
</dbReference>
<evidence type="ECO:0000313" key="10">
    <source>
        <dbReference type="EMBL" id="WJW69290.1"/>
    </source>
</evidence>
<dbReference type="NCBIfam" id="TIGR00188">
    <property type="entry name" value="rnpA"/>
    <property type="match status" value="1"/>
</dbReference>
<evidence type="ECO:0000256" key="5">
    <source>
        <dbReference type="ARBA" id="ARBA00022801"/>
    </source>
</evidence>
<evidence type="ECO:0000313" key="11">
    <source>
        <dbReference type="Proteomes" id="UP000521676"/>
    </source>
</evidence>
<evidence type="ECO:0000256" key="6">
    <source>
        <dbReference type="ARBA" id="ARBA00022884"/>
    </source>
</evidence>
<evidence type="ECO:0000256" key="8">
    <source>
        <dbReference type="NCBIfam" id="TIGR00188"/>
    </source>
</evidence>
<reference evidence="10" key="2">
    <citation type="journal article" date="2024" name="Nature">
        <title>Anoxygenic phototroph of the Chloroflexota uses a type I reaction centre.</title>
        <authorList>
            <person name="Tsuji J.M."/>
            <person name="Shaw N.A."/>
            <person name="Nagashima S."/>
            <person name="Venkiteswaran J.J."/>
            <person name="Schiff S.L."/>
            <person name="Watanabe T."/>
            <person name="Fukui M."/>
            <person name="Hanada S."/>
            <person name="Tank M."/>
            <person name="Neufeld J.D."/>
        </authorList>
    </citation>
    <scope>NUCLEOTIDE SEQUENCE</scope>
    <source>
        <strain evidence="10">L227-S17</strain>
    </source>
</reference>
<dbReference type="GO" id="GO:0001682">
    <property type="term" value="P:tRNA 5'-leader removal"/>
    <property type="evidence" value="ECO:0007669"/>
    <property type="project" value="UniProtKB-UniRule"/>
</dbReference>
<dbReference type="SUPFAM" id="SSF54211">
    <property type="entry name" value="Ribosomal protein S5 domain 2-like"/>
    <property type="match status" value="1"/>
</dbReference>
<dbReference type="PANTHER" id="PTHR33992">
    <property type="entry name" value="RIBONUCLEASE P PROTEIN COMPONENT"/>
    <property type="match status" value="1"/>
</dbReference>
<dbReference type="EMBL" id="CP128400">
    <property type="protein sequence ID" value="WJW69290.1"/>
    <property type="molecule type" value="Genomic_DNA"/>
</dbReference>
<dbReference type="Proteomes" id="UP001431572">
    <property type="component" value="Chromosome 2"/>
</dbReference>
<sequence length="133" mass="15204">MNKLYRLKKGREFQRVRVTGKSWSHPLLVLVATANQLAVTRHGFAVGKRFGKAHSRNRLKREIREAVRVRQAGLKIGYDLVWIARSQLNEQTSFWEIDSAVENLLKRARLLEFTPPEVASRPKGEQTAPVNGT</sequence>
<dbReference type="AlphaFoldDB" id="A0A8T7M5J9"/>
<dbReference type="GO" id="GO:0000049">
    <property type="term" value="F:tRNA binding"/>
    <property type="evidence" value="ECO:0007669"/>
    <property type="project" value="UniProtKB-UniRule"/>
</dbReference>
<evidence type="ECO:0000256" key="7">
    <source>
        <dbReference type="HAMAP-Rule" id="MF_00227"/>
    </source>
</evidence>
<dbReference type="InterPro" id="IPR014721">
    <property type="entry name" value="Ribsml_uS5_D2-typ_fold_subgr"/>
</dbReference>
<organism evidence="9 11">
    <name type="scientific">Candidatus Chlorohelix allophototropha</name>
    <dbReference type="NCBI Taxonomy" id="3003348"/>
    <lineage>
        <taxon>Bacteria</taxon>
        <taxon>Bacillati</taxon>
        <taxon>Chloroflexota</taxon>
        <taxon>Chloroflexia</taxon>
        <taxon>Candidatus Chloroheliales</taxon>
        <taxon>Candidatus Chloroheliaceae</taxon>
        <taxon>Candidatus Chlorohelix</taxon>
    </lineage>
</organism>
<proteinExistence type="inferred from homology"/>
<dbReference type="Pfam" id="PF00825">
    <property type="entry name" value="Ribonuclease_P"/>
    <property type="match status" value="1"/>
</dbReference>
<keyword evidence="12" id="KW-1185">Reference proteome</keyword>
<evidence type="ECO:0000256" key="2">
    <source>
        <dbReference type="ARBA" id="ARBA00022694"/>
    </source>
</evidence>
<comment type="function">
    <text evidence="1 7">RNaseP catalyzes the removal of the 5'-leader sequence from pre-tRNA to produce the mature 5'-terminus. It can also cleave other RNA substrates such as 4.5S RNA. The protein component plays an auxiliary but essential role in vivo by binding to the 5'-leader sequence and broadening the substrate specificity of the ribozyme.</text>
</comment>
<reference evidence="9 11" key="1">
    <citation type="submission" date="2020-06" db="EMBL/GenBank/DDBJ databases">
        <title>Anoxygenic phototrophic Chloroflexota member uses a Type I reaction center.</title>
        <authorList>
            <person name="Tsuji J.M."/>
            <person name="Shaw N.A."/>
            <person name="Nagashima S."/>
            <person name="Venkiteswaran J."/>
            <person name="Schiff S.L."/>
            <person name="Hanada S."/>
            <person name="Tank M."/>
            <person name="Neufeld J.D."/>
        </authorList>
    </citation>
    <scope>NUCLEOTIDE SEQUENCE [LARGE SCALE GENOMIC DNA]</scope>
    <source>
        <strain evidence="9">L227-S17</strain>
    </source>
</reference>
<dbReference type="Proteomes" id="UP000521676">
    <property type="component" value="Unassembled WGS sequence"/>
</dbReference>
<accession>A0A8T7M5J9</accession>
<comment type="catalytic activity">
    <reaction evidence="7">
        <text>Endonucleolytic cleavage of RNA, removing 5'-extranucleotides from tRNA precursor.</text>
        <dbReference type="EC" id="3.1.26.5"/>
    </reaction>
</comment>
<dbReference type="HAMAP" id="MF_00227">
    <property type="entry name" value="RNase_P"/>
    <property type="match status" value="1"/>
</dbReference>
<keyword evidence="6 7" id="KW-0694">RNA-binding</keyword>
<evidence type="ECO:0000256" key="1">
    <source>
        <dbReference type="ARBA" id="ARBA00002663"/>
    </source>
</evidence>